<proteinExistence type="inferred from homology"/>
<dbReference type="NCBIfam" id="TIGR00369">
    <property type="entry name" value="unchar_dom_1"/>
    <property type="match status" value="1"/>
</dbReference>
<evidence type="ECO:0000256" key="2">
    <source>
        <dbReference type="ARBA" id="ARBA00022801"/>
    </source>
</evidence>
<name>A0ABN2HP30_9ACTN</name>
<dbReference type="PANTHER" id="PTHR43240:SF5">
    <property type="entry name" value="1,4-DIHYDROXY-2-NAPHTHOYL-COA THIOESTERASE 1"/>
    <property type="match status" value="1"/>
</dbReference>
<organism evidence="4 5">
    <name type="scientific">Fodinicola feengrottensis</name>
    <dbReference type="NCBI Taxonomy" id="435914"/>
    <lineage>
        <taxon>Bacteria</taxon>
        <taxon>Bacillati</taxon>
        <taxon>Actinomycetota</taxon>
        <taxon>Actinomycetes</taxon>
        <taxon>Mycobacteriales</taxon>
        <taxon>Fodinicola</taxon>
    </lineage>
</organism>
<dbReference type="PANTHER" id="PTHR43240">
    <property type="entry name" value="1,4-DIHYDROXY-2-NAPHTHOYL-COA THIOESTERASE 1"/>
    <property type="match status" value="1"/>
</dbReference>
<dbReference type="InterPro" id="IPR006683">
    <property type="entry name" value="Thioestr_dom"/>
</dbReference>
<dbReference type="InterPro" id="IPR029069">
    <property type="entry name" value="HotDog_dom_sf"/>
</dbReference>
<dbReference type="SUPFAM" id="SSF54637">
    <property type="entry name" value="Thioesterase/thiol ester dehydrase-isomerase"/>
    <property type="match status" value="1"/>
</dbReference>
<dbReference type="InterPro" id="IPR003736">
    <property type="entry name" value="PAAI_dom"/>
</dbReference>
<dbReference type="Pfam" id="PF03061">
    <property type="entry name" value="4HBT"/>
    <property type="match status" value="1"/>
</dbReference>
<sequence>MDANEIIALIPFAAGLGIQLDEATAARVVGRMSWSEQVCTTGGIVHGGALMAFADTIGALCAAVNLPPGAGTATIESKTNFFRAVRAGEVTATCVPLHVGRSTIVAQTNLTDDQGRLVAQTTQTQAVLPAGD</sequence>
<dbReference type="EMBL" id="BAAANY010000018">
    <property type="protein sequence ID" value="GAA1691031.1"/>
    <property type="molecule type" value="Genomic_DNA"/>
</dbReference>
<dbReference type="CDD" id="cd03443">
    <property type="entry name" value="PaaI_thioesterase"/>
    <property type="match status" value="1"/>
</dbReference>
<evidence type="ECO:0000313" key="4">
    <source>
        <dbReference type="EMBL" id="GAA1691031.1"/>
    </source>
</evidence>
<comment type="caution">
    <text evidence="4">The sequence shown here is derived from an EMBL/GenBank/DDBJ whole genome shotgun (WGS) entry which is preliminary data.</text>
</comment>
<gene>
    <name evidence="4" type="ORF">GCM10009765_45620</name>
</gene>
<keyword evidence="5" id="KW-1185">Reference proteome</keyword>
<dbReference type="RefSeq" id="WP_344312439.1">
    <property type="nucleotide sequence ID" value="NZ_BAAANY010000018.1"/>
</dbReference>
<accession>A0ABN2HP30</accession>
<keyword evidence="2" id="KW-0378">Hydrolase</keyword>
<protein>
    <submittedName>
        <fullName evidence="4">PaaI family thioesterase</fullName>
    </submittedName>
</protein>
<evidence type="ECO:0000259" key="3">
    <source>
        <dbReference type="Pfam" id="PF03061"/>
    </source>
</evidence>
<evidence type="ECO:0000256" key="1">
    <source>
        <dbReference type="ARBA" id="ARBA00008324"/>
    </source>
</evidence>
<comment type="similarity">
    <text evidence="1">Belongs to the thioesterase PaaI family.</text>
</comment>
<feature type="domain" description="Thioesterase" evidence="3">
    <location>
        <begin position="42"/>
        <end position="119"/>
    </location>
</feature>
<dbReference type="Proteomes" id="UP001500618">
    <property type="component" value="Unassembled WGS sequence"/>
</dbReference>
<reference evidence="4 5" key="1">
    <citation type="journal article" date="2019" name="Int. J. Syst. Evol. Microbiol.">
        <title>The Global Catalogue of Microorganisms (GCM) 10K type strain sequencing project: providing services to taxonomists for standard genome sequencing and annotation.</title>
        <authorList>
            <consortium name="The Broad Institute Genomics Platform"/>
            <consortium name="The Broad Institute Genome Sequencing Center for Infectious Disease"/>
            <person name="Wu L."/>
            <person name="Ma J."/>
        </authorList>
    </citation>
    <scope>NUCLEOTIDE SEQUENCE [LARGE SCALE GENOMIC DNA]</scope>
    <source>
        <strain evidence="4 5">JCM 14718</strain>
    </source>
</reference>
<evidence type="ECO:0000313" key="5">
    <source>
        <dbReference type="Proteomes" id="UP001500618"/>
    </source>
</evidence>
<dbReference type="Gene3D" id="3.10.129.10">
    <property type="entry name" value="Hotdog Thioesterase"/>
    <property type="match status" value="1"/>
</dbReference>